<evidence type="ECO:0000256" key="1">
    <source>
        <dbReference type="SAM" id="MobiDB-lite"/>
    </source>
</evidence>
<sequence length="112" mass="12787">MRKNNKKMKREEKFEREIKEKFLSLGLGLGLGLGPGLRLGLGFGLAHGPVSADIAPLPITKDWEIDIQSHSVLAHRWVYEVENRVCVFQAREKEETNETEKKNEGSGIWGWR</sequence>
<dbReference type="AlphaFoldDB" id="A0A6L2M1M8"/>
<accession>A0A6L2M1M8</accession>
<evidence type="ECO:0000313" key="2">
    <source>
        <dbReference type="EMBL" id="GEU67127.1"/>
    </source>
</evidence>
<proteinExistence type="predicted"/>
<organism evidence="2">
    <name type="scientific">Tanacetum cinerariifolium</name>
    <name type="common">Dalmatian daisy</name>
    <name type="synonym">Chrysanthemum cinerariifolium</name>
    <dbReference type="NCBI Taxonomy" id="118510"/>
    <lineage>
        <taxon>Eukaryota</taxon>
        <taxon>Viridiplantae</taxon>
        <taxon>Streptophyta</taxon>
        <taxon>Embryophyta</taxon>
        <taxon>Tracheophyta</taxon>
        <taxon>Spermatophyta</taxon>
        <taxon>Magnoliopsida</taxon>
        <taxon>eudicotyledons</taxon>
        <taxon>Gunneridae</taxon>
        <taxon>Pentapetalae</taxon>
        <taxon>asterids</taxon>
        <taxon>campanulids</taxon>
        <taxon>Asterales</taxon>
        <taxon>Asteraceae</taxon>
        <taxon>Asteroideae</taxon>
        <taxon>Anthemideae</taxon>
        <taxon>Anthemidinae</taxon>
        <taxon>Tanacetum</taxon>
    </lineage>
</organism>
<dbReference type="EMBL" id="BKCJ010005507">
    <property type="protein sequence ID" value="GEU67127.1"/>
    <property type="molecule type" value="Genomic_DNA"/>
</dbReference>
<reference evidence="2" key="1">
    <citation type="journal article" date="2019" name="Sci. Rep.">
        <title>Draft genome of Tanacetum cinerariifolium, the natural source of mosquito coil.</title>
        <authorList>
            <person name="Yamashiro T."/>
            <person name="Shiraishi A."/>
            <person name="Satake H."/>
            <person name="Nakayama K."/>
        </authorList>
    </citation>
    <scope>NUCLEOTIDE SEQUENCE</scope>
</reference>
<protein>
    <submittedName>
        <fullName evidence="2">Uncharacterized protein</fullName>
    </submittedName>
</protein>
<comment type="caution">
    <text evidence="2">The sequence shown here is derived from an EMBL/GenBank/DDBJ whole genome shotgun (WGS) entry which is preliminary data.</text>
</comment>
<name>A0A6L2M1M8_TANCI</name>
<feature type="compositionally biased region" description="Basic and acidic residues" evidence="1">
    <location>
        <begin position="92"/>
        <end position="104"/>
    </location>
</feature>
<feature type="region of interest" description="Disordered" evidence="1">
    <location>
        <begin position="92"/>
        <end position="112"/>
    </location>
</feature>
<gene>
    <name evidence="2" type="ORF">Tci_039105</name>
</gene>